<protein>
    <recommendedName>
        <fullName evidence="5">Trans-aconitate 2-methyltransferase</fullName>
        <ecNumber evidence="5">2.1.1.144</ecNumber>
    </recommendedName>
</protein>
<dbReference type="InterPro" id="IPR029063">
    <property type="entry name" value="SAM-dependent_MTases_sf"/>
</dbReference>
<dbReference type="STRING" id="882082.SaccyDRAFT_1635"/>
<dbReference type="EMBL" id="CM001440">
    <property type="protein sequence ID" value="EHR60536.1"/>
    <property type="molecule type" value="Genomic_DNA"/>
</dbReference>
<dbReference type="GO" id="GO:0005737">
    <property type="term" value="C:cytoplasm"/>
    <property type="evidence" value="ECO:0007669"/>
    <property type="project" value="UniProtKB-SubCell"/>
</dbReference>
<dbReference type="Proteomes" id="UP000002791">
    <property type="component" value="Chromosome"/>
</dbReference>
<dbReference type="PANTHER" id="PTHR43861">
    <property type="entry name" value="TRANS-ACONITATE 2-METHYLTRANSFERASE-RELATED"/>
    <property type="match status" value="1"/>
</dbReference>
<dbReference type="NCBIfam" id="NF010703">
    <property type="entry name" value="PRK14103.1"/>
    <property type="match status" value="1"/>
</dbReference>
<dbReference type="SUPFAM" id="SSF53335">
    <property type="entry name" value="S-adenosyl-L-methionine-dependent methyltransferases"/>
    <property type="match status" value="1"/>
</dbReference>
<proteinExistence type="inferred from homology"/>
<dbReference type="EC" id="2.1.1.144" evidence="5"/>
<dbReference type="Gene3D" id="1.10.150.290">
    <property type="entry name" value="S-adenosyl-L-methionine-dependent methyltransferases"/>
    <property type="match status" value="1"/>
</dbReference>
<dbReference type="GO" id="GO:0032259">
    <property type="term" value="P:methylation"/>
    <property type="evidence" value="ECO:0007669"/>
    <property type="project" value="UniProtKB-KW"/>
</dbReference>
<evidence type="ECO:0000256" key="1">
    <source>
        <dbReference type="ARBA" id="ARBA00022490"/>
    </source>
</evidence>
<accession>H5XGJ7</accession>
<reference evidence="6 7" key="1">
    <citation type="submission" date="2011-11" db="EMBL/GenBank/DDBJ databases">
        <title>The Noncontiguous Finished sequence of Saccharomonospora cyanea NA-134.</title>
        <authorList>
            <consortium name="US DOE Joint Genome Institute"/>
            <person name="Lucas S."/>
            <person name="Han J."/>
            <person name="Lapidus A."/>
            <person name="Cheng J.-F."/>
            <person name="Goodwin L."/>
            <person name="Pitluck S."/>
            <person name="Peters L."/>
            <person name="Ovchinnikova G."/>
            <person name="Lu M."/>
            <person name="Detter J.C."/>
            <person name="Han C."/>
            <person name="Tapia R."/>
            <person name="Land M."/>
            <person name="Hauser L."/>
            <person name="Kyrpides N."/>
            <person name="Ivanova N."/>
            <person name="Pagani I."/>
            <person name="Brambilla E.-M."/>
            <person name="Klenk H.-P."/>
            <person name="Woyke T."/>
        </authorList>
    </citation>
    <scope>NUCLEOTIDE SEQUENCE [LARGE SCALE GENOMIC DNA]</scope>
    <source>
        <strain evidence="6 7">NA-134</strain>
    </source>
</reference>
<evidence type="ECO:0000256" key="5">
    <source>
        <dbReference type="HAMAP-Rule" id="MF_00560"/>
    </source>
</evidence>
<dbReference type="HOGENOM" id="CLU_037990_5_2_11"/>
<dbReference type="PANTHER" id="PTHR43861:SF1">
    <property type="entry name" value="TRANS-ACONITATE 2-METHYLTRANSFERASE"/>
    <property type="match status" value="1"/>
</dbReference>
<evidence type="ECO:0000313" key="6">
    <source>
        <dbReference type="EMBL" id="EHR60536.1"/>
    </source>
</evidence>
<keyword evidence="4 5" id="KW-0949">S-adenosyl-L-methionine</keyword>
<dbReference type="Gene3D" id="3.40.50.150">
    <property type="entry name" value="Vaccinia Virus protein VP39"/>
    <property type="match status" value="1"/>
</dbReference>
<evidence type="ECO:0000256" key="3">
    <source>
        <dbReference type="ARBA" id="ARBA00022679"/>
    </source>
</evidence>
<dbReference type="GO" id="GO:0030798">
    <property type="term" value="F:trans-aconitate 2-methyltransferase activity"/>
    <property type="evidence" value="ECO:0007669"/>
    <property type="project" value="UniProtKB-UniRule"/>
</dbReference>
<dbReference type="Pfam" id="PF13489">
    <property type="entry name" value="Methyltransf_23"/>
    <property type="match status" value="1"/>
</dbReference>
<dbReference type="CDD" id="cd02440">
    <property type="entry name" value="AdoMet_MTases"/>
    <property type="match status" value="1"/>
</dbReference>
<dbReference type="AlphaFoldDB" id="H5XGJ7"/>
<sequence length="255" mass="28839">MWDPQAYLDYGELRARPFRELVARVGAERPRRVVDVGCGPGTLTAELARRWPEARLEAFDNSPEMVAAARERGVAARLCDVSDWRPEPDTDVVVSNAVLQWVPGHEELLRRWVGELPGGAWLAVQVPGNMEAPSHRIVRELAASEPWAHRLRDVRLRGVDAVYEPLDYAELLADLGCEVDAWETTYVQRLTGENAVLEWVTGTALRPIAAALDHEEWQGFRRDLAPLLDEAYPPRRDGTTWFPFRRIFVVARTPA</sequence>
<keyword evidence="1 5" id="KW-0963">Cytoplasm</keyword>
<dbReference type="InterPro" id="IPR023506">
    <property type="entry name" value="Trans-aconitate_MeTrfase"/>
</dbReference>
<evidence type="ECO:0000313" key="7">
    <source>
        <dbReference type="Proteomes" id="UP000002791"/>
    </source>
</evidence>
<comment type="subcellular location">
    <subcellularLocation>
        <location evidence="5">Cytoplasm</location>
    </subcellularLocation>
</comment>
<gene>
    <name evidence="5" type="primary">tam</name>
    <name evidence="6" type="ORF">SaccyDRAFT_1635</name>
</gene>
<evidence type="ECO:0000256" key="4">
    <source>
        <dbReference type="ARBA" id="ARBA00022691"/>
    </source>
</evidence>
<comment type="catalytic activity">
    <reaction evidence="5">
        <text>trans-aconitate + S-adenosyl-L-methionine = (E)-3-(methoxycarbonyl)pent-2-enedioate + S-adenosyl-L-homocysteine</text>
        <dbReference type="Rhea" id="RHEA:14969"/>
        <dbReference type="ChEBI" id="CHEBI:15708"/>
        <dbReference type="ChEBI" id="CHEBI:57470"/>
        <dbReference type="ChEBI" id="CHEBI:57856"/>
        <dbReference type="ChEBI" id="CHEBI:59789"/>
        <dbReference type="EC" id="2.1.1.144"/>
    </reaction>
</comment>
<dbReference type="HAMAP" id="MF_00560">
    <property type="entry name" value="Tran_acon_Me_trans"/>
    <property type="match status" value="1"/>
</dbReference>
<dbReference type="OrthoDB" id="9795085at2"/>
<keyword evidence="7" id="KW-1185">Reference proteome</keyword>
<organism evidence="6 7">
    <name type="scientific">Saccharomonospora cyanea NA-134</name>
    <dbReference type="NCBI Taxonomy" id="882082"/>
    <lineage>
        <taxon>Bacteria</taxon>
        <taxon>Bacillati</taxon>
        <taxon>Actinomycetota</taxon>
        <taxon>Actinomycetes</taxon>
        <taxon>Pseudonocardiales</taxon>
        <taxon>Pseudonocardiaceae</taxon>
        <taxon>Saccharomonospora</taxon>
    </lineage>
</organism>
<keyword evidence="2 5" id="KW-0489">Methyltransferase</keyword>
<dbReference type="InterPro" id="IPR023149">
    <property type="entry name" value="Trans_acon_MeTrfase_C"/>
</dbReference>
<comment type="function">
    <text evidence="5">Catalyzes the S-adenosylmethionine monomethyl esterification of trans-aconitate.</text>
</comment>
<dbReference type="eggNOG" id="COG4106">
    <property type="taxonomic scope" value="Bacteria"/>
</dbReference>
<keyword evidence="3 5" id="KW-0808">Transferase</keyword>
<dbReference type="RefSeq" id="WP_005455223.1">
    <property type="nucleotide sequence ID" value="NZ_CM001440.1"/>
</dbReference>
<evidence type="ECO:0000256" key="2">
    <source>
        <dbReference type="ARBA" id="ARBA00022603"/>
    </source>
</evidence>
<comment type="similarity">
    <text evidence="5">Belongs to the methyltransferase superfamily. Tam family.</text>
</comment>
<name>H5XGJ7_9PSEU</name>